<dbReference type="GO" id="GO:0005737">
    <property type="term" value="C:cytoplasm"/>
    <property type="evidence" value="ECO:0007669"/>
    <property type="project" value="UniProtKB-SubCell"/>
</dbReference>
<evidence type="ECO:0000259" key="11">
    <source>
        <dbReference type="Pfam" id="PF10497"/>
    </source>
</evidence>
<feature type="region of interest" description="Disordered" evidence="10">
    <location>
        <begin position="214"/>
        <end position="256"/>
    </location>
</feature>
<dbReference type="Proteomes" id="UP001152803">
    <property type="component" value="Unassembled WGS sequence"/>
</dbReference>
<dbReference type="InterPro" id="IPR040221">
    <property type="entry name" value="CDCA7/CDA7L"/>
</dbReference>
<keyword evidence="6" id="KW-0832">Ubl conjugation</keyword>
<evidence type="ECO:0000256" key="9">
    <source>
        <dbReference type="ARBA" id="ARBA00023242"/>
    </source>
</evidence>
<sequence length="431" mass="47704">MDVSMTGNDVRFKSKYITDELVRLFTEDTDTEDEEFEGFDEEDCSWISDGIKCMSEESEDSDEEDYNTSGPARRKSAALCVAFRFPTKKGQSQRKSEGKNKQDPEQHTDSQPVTLRARGRGGAGRGAGARGGGRGAGRGGGRGRGGTTENVPPPQMNRSPLQTSTALVSESGNEDTADEDKPHALQKRANNIKENKAMLEKLLADLHSMPVLLPRKTQSVSSPKKRAPPKKGRAQGEIVERRNPTRSARPPANFGVEDFSISPTKLIAQLGNIKKAKLRARLSEVNQDGVKRRRTSSKNTTPRAVDDITEEELENVAHTGSDKIYDKEHGSTCHQCRQKTIDTKTVCRNPSCWGVRGQFCGPCLRNRYGEDVRDALLDSMWVCPPCRGICNCSFCRKADGRCATGILIYMAKFYGHSNVKEYLESLQKHLS</sequence>
<feature type="domain" description="Zinc-finger" evidence="11">
    <location>
        <begin position="325"/>
        <end position="423"/>
    </location>
</feature>
<dbReference type="Pfam" id="PF10497">
    <property type="entry name" value="zf-4CXXC_R1"/>
    <property type="match status" value="1"/>
</dbReference>
<proteinExistence type="predicted"/>
<evidence type="ECO:0000256" key="1">
    <source>
        <dbReference type="ARBA" id="ARBA00004123"/>
    </source>
</evidence>
<evidence type="ECO:0000256" key="5">
    <source>
        <dbReference type="ARBA" id="ARBA00022553"/>
    </source>
</evidence>
<evidence type="ECO:0000256" key="6">
    <source>
        <dbReference type="ARBA" id="ARBA00022843"/>
    </source>
</evidence>
<comment type="subcellular location">
    <subcellularLocation>
        <location evidence="2">Cytoplasm</location>
    </subcellularLocation>
    <subcellularLocation>
        <location evidence="1">Nucleus</location>
    </subcellularLocation>
</comment>
<name>A0A9Q1E1X1_CONCO</name>
<comment type="caution">
    <text evidence="12">The sequence shown here is derived from an EMBL/GenBank/DDBJ whole genome shotgun (WGS) entry which is preliminary data.</text>
</comment>
<dbReference type="PANTHER" id="PTHR31169">
    <property type="entry name" value="OS05G0300700 PROTEIN"/>
    <property type="match status" value="1"/>
</dbReference>
<feature type="compositionally biased region" description="Gly residues" evidence="10">
    <location>
        <begin position="120"/>
        <end position="146"/>
    </location>
</feature>
<gene>
    <name evidence="12" type="ORF">COCON_G00007690</name>
</gene>
<evidence type="ECO:0000256" key="7">
    <source>
        <dbReference type="ARBA" id="ARBA00023015"/>
    </source>
</evidence>
<dbReference type="InterPro" id="IPR018866">
    <property type="entry name" value="Znf-4CXXC_R1"/>
</dbReference>
<dbReference type="PANTHER" id="PTHR31169:SF4">
    <property type="entry name" value="CELL DIVISION CYCLE-ASSOCIATED 7-LIKE PROTEIN"/>
    <property type="match status" value="1"/>
</dbReference>
<keyword evidence="5" id="KW-0597">Phosphoprotein</keyword>
<keyword evidence="8" id="KW-0804">Transcription</keyword>
<keyword evidence="4" id="KW-1017">Isopeptide bond</keyword>
<dbReference type="EMBL" id="JAFJMO010000001">
    <property type="protein sequence ID" value="KAJ8288110.1"/>
    <property type="molecule type" value="Genomic_DNA"/>
</dbReference>
<evidence type="ECO:0000256" key="2">
    <source>
        <dbReference type="ARBA" id="ARBA00004496"/>
    </source>
</evidence>
<reference evidence="12" key="1">
    <citation type="journal article" date="2023" name="Science">
        <title>Genome structures resolve the early diversification of teleost fishes.</title>
        <authorList>
            <person name="Parey E."/>
            <person name="Louis A."/>
            <person name="Montfort J."/>
            <person name="Bouchez O."/>
            <person name="Roques C."/>
            <person name="Iampietro C."/>
            <person name="Lluch J."/>
            <person name="Castinel A."/>
            <person name="Donnadieu C."/>
            <person name="Desvignes T."/>
            <person name="Floi Bucao C."/>
            <person name="Jouanno E."/>
            <person name="Wen M."/>
            <person name="Mejri S."/>
            <person name="Dirks R."/>
            <person name="Jansen H."/>
            <person name="Henkel C."/>
            <person name="Chen W.J."/>
            <person name="Zahm M."/>
            <person name="Cabau C."/>
            <person name="Klopp C."/>
            <person name="Thompson A.W."/>
            <person name="Robinson-Rechavi M."/>
            <person name="Braasch I."/>
            <person name="Lecointre G."/>
            <person name="Bobe J."/>
            <person name="Postlethwait J.H."/>
            <person name="Berthelot C."/>
            <person name="Roest Crollius H."/>
            <person name="Guiguen Y."/>
        </authorList>
    </citation>
    <scope>NUCLEOTIDE SEQUENCE</scope>
    <source>
        <strain evidence="12">Concon-B</strain>
    </source>
</reference>
<evidence type="ECO:0000256" key="3">
    <source>
        <dbReference type="ARBA" id="ARBA00022490"/>
    </source>
</evidence>
<dbReference type="OrthoDB" id="298344at2759"/>
<dbReference type="GO" id="GO:0006355">
    <property type="term" value="P:regulation of DNA-templated transcription"/>
    <property type="evidence" value="ECO:0007669"/>
    <property type="project" value="InterPro"/>
</dbReference>
<feature type="region of interest" description="Disordered" evidence="10">
    <location>
        <begin position="54"/>
        <end position="184"/>
    </location>
</feature>
<dbReference type="AlphaFoldDB" id="A0A9Q1E1X1"/>
<feature type="compositionally biased region" description="Polar residues" evidence="10">
    <location>
        <begin position="156"/>
        <end position="171"/>
    </location>
</feature>
<accession>A0A9Q1E1X1</accession>
<evidence type="ECO:0000256" key="8">
    <source>
        <dbReference type="ARBA" id="ARBA00023163"/>
    </source>
</evidence>
<protein>
    <recommendedName>
        <fullName evidence="11">Zinc-finger domain-containing protein</fullName>
    </recommendedName>
</protein>
<keyword evidence="7" id="KW-0805">Transcription regulation</keyword>
<keyword evidence="3" id="KW-0963">Cytoplasm</keyword>
<feature type="compositionally biased region" description="Basic residues" evidence="10">
    <location>
        <begin position="223"/>
        <end position="233"/>
    </location>
</feature>
<keyword evidence="13" id="KW-1185">Reference proteome</keyword>
<evidence type="ECO:0000256" key="10">
    <source>
        <dbReference type="SAM" id="MobiDB-lite"/>
    </source>
</evidence>
<evidence type="ECO:0000313" key="12">
    <source>
        <dbReference type="EMBL" id="KAJ8288110.1"/>
    </source>
</evidence>
<keyword evidence="9" id="KW-0539">Nucleus</keyword>
<evidence type="ECO:0000313" key="13">
    <source>
        <dbReference type="Proteomes" id="UP001152803"/>
    </source>
</evidence>
<feature type="compositionally biased region" description="Acidic residues" evidence="10">
    <location>
        <begin position="56"/>
        <end position="66"/>
    </location>
</feature>
<evidence type="ECO:0000256" key="4">
    <source>
        <dbReference type="ARBA" id="ARBA00022499"/>
    </source>
</evidence>
<dbReference type="GO" id="GO:0005634">
    <property type="term" value="C:nucleus"/>
    <property type="evidence" value="ECO:0007669"/>
    <property type="project" value="UniProtKB-SubCell"/>
</dbReference>
<organism evidence="12 13">
    <name type="scientific">Conger conger</name>
    <name type="common">Conger eel</name>
    <name type="synonym">Muraena conger</name>
    <dbReference type="NCBI Taxonomy" id="82655"/>
    <lineage>
        <taxon>Eukaryota</taxon>
        <taxon>Metazoa</taxon>
        <taxon>Chordata</taxon>
        <taxon>Craniata</taxon>
        <taxon>Vertebrata</taxon>
        <taxon>Euteleostomi</taxon>
        <taxon>Actinopterygii</taxon>
        <taxon>Neopterygii</taxon>
        <taxon>Teleostei</taxon>
        <taxon>Anguilliformes</taxon>
        <taxon>Congridae</taxon>
        <taxon>Conger</taxon>
    </lineage>
</organism>
<feature type="compositionally biased region" description="Basic and acidic residues" evidence="10">
    <location>
        <begin position="94"/>
        <end position="108"/>
    </location>
</feature>